<gene>
    <name evidence="1" type="ORF">SMAX5B_021997</name>
</gene>
<dbReference type="AlphaFoldDB" id="A0A2U9CKP7"/>
<dbReference type="EMBL" id="CP026259">
    <property type="protein sequence ID" value="AWP16359.1"/>
    <property type="molecule type" value="Genomic_DNA"/>
</dbReference>
<evidence type="ECO:0000313" key="1">
    <source>
        <dbReference type="EMBL" id="AWP16359.1"/>
    </source>
</evidence>
<protein>
    <submittedName>
        <fullName evidence="1">Uncharacterized protein</fullName>
    </submittedName>
</protein>
<accession>A0A2U9CKP7</accession>
<proteinExistence type="predicted"/>
<organism evidence="1 2">
    <name type="scientific">Scophthalmus maximus</name>
    <name type="common">Turbot</name>
    <name type="synonym">Psetta maxima</name>
    <dbReference type="NCBI Taxonomy" id="52904"/>
    <lineage>
        <taxon>Eukaryota</taxon>
        <taxon>Metazoa</taxon>
        <taxon>Chordata</taxon>
        <taxon>Craniata</taxon>
        <taxon>Vertebrata</taxon>
        <taxon>Euteleostomi</taxon>
        <taxon>Actinopterygii</taxon>
        <taxon>Neopterygii</taxon>
        <taxon>Teleostei</taxon>
        <taxon>Neoteleostei</taxon>
        <taxon>Acanthomorphata</taxon>
        <taxon>Carangaria</taxon>
        <taxon>Pleuronectiformes</taxon>
        <taxon>Pleuronectoidei</taxon>
        <taxon>Scophthalmidae</taxon>
        <taxon>Scophthalmus</taxon>
    </lineage>
</organism>
<dbReference type="Proteomes" id="UP000246464">
    <property type="component" value="Chromosome 17"/>
</dbReference>
<reference evidence="1 2" key="1">
    <citation type="submission" date="2017-12" db="EMBL/GenBank/DDBJ databases">
        <title>Integrating genomic resources of turbot (Scophthalmus maximus) in depth evaluation of genetic and physical mapping variation across individuals.</title>
        <authorList>
            <person name="Martinez P."/>
        </authorList>
    </citation>
    <scope>NUCLEOTIDE SEQUENCE [LARGE SCALE GENOMIC DNA]</scope>
</reference>
<keyword evidence="2" id="KW-1185">Reference proteome</keyword>
<evidence type="ECO:0000313" key="2">
    <source>
        <dbReference type="Proteomes" id="UP000246464"/>
    </source>
</evidence>
<name>A0A2U9CKP7_SCOMX</name>
<sequence length="92" mass="10434">MHVGEDNTQSQITVIDKYTKQHGPACFQIHGMCEQCTRVWDIRLDPETIEACSKTWLFIFGERGSRDKEEVGDVVFWAAAGDSSFITQLLLP</sequence>